<feature type="region of interest" description="Disordered" evidence="1">
    <location>
        <begin position="129"/>
        <end position="235"/>
    </location>
</feature>
<accession>A0ABT6MLB2</accession>
<organism evidence="2 3">
    <name type="scientific">Prescottella agglutinans</name>
    <dbReference type="NCBI Taxonomy" id="1644129"/>
    <lineage>
        <taxon>Bacteria</taxon>
        <taxon>Bacillati</taxon>
        <taxon>Actinomycetota</taxon>
        <taxon>Actinomycetes</taxon>
        <taxon>Mycobacteriales</taxon>
        <taxon>Nocardiaceae</taxon>
        <taxon>Prescottella</taxon>
    </lineage>
</organism>
<keyword evidence="3" id="KW-1185">Reference proteome</keyword>
<feature type="region of interest" description="Disordered" evidence="1">
    <location>
        <begin position="1"/>
        <end position="22"/>
    </location>
</feature>
<reference evidence="2 3" key="1">
    <citation type="submission" date="2023-04" db="EMBL/GenBank/DDBJ databases">
        <title>Forest soil microbial communities from Buena Vista Peninsula, Colon Province, Panama.</title>
        <authorList>
            <person name="Bouskill N."/>
        </authorList>
    </citation>
    <scope>NUCLEOTIDE SEQUENCE [LARGE SCALE GENOMIC DNA]</scope>
    <source>
        <strain evidence="2 3">CFH S0262</strain>
    </source>
</reference>
<evidence type="ECO:0000313" key="3">
    <source>
        <dbReference type="Proteomes" id="UP001160334"/>
    </source>
</evidence>
<dbReference type="Proteomes" id="UP001160334">
    <property type="component" value="Unassembled WGS sequence"/>
</dbReference>
<evidence type="ECO:0000256" key="1">
    <source>
        <dbReference type="SAM" id="MobiDB-lite"/>
    </source>
</evidence>
<sequence length="235" mass="24783">MRNALSRGANTSSPFGRGGPSALDVAERQRRSIPAWAGQTGCCGLGRTARSVDPRTGGAAISRTKPAWTQGGDPRMCGVGVQPSASYGRRGRCRRHVAQHTVSFYVVSYLGRDNWLAFVDSDNPGVYTPMSRTSADSSSTGPTATTTTGTANSTGPQSMCRPPARSSMLVRSAHSTTAGTTTSSPSSPRRPTTDPSTTSSLPPRRADDRKRPPGRTTPSHSRSSLDVCDATEGRR</sequence>
<comment type="caution">
    <text evidence="2">The sequence shown here is derived from an EMBL/GenBank/DDBJ whole genome shotgun (WGS) entry which is preliminary data.</text>
</comment>
<evidence type="ECO:0000313" key="2">
    <source>
        <dbReference type="EMBL" id="MDH6284139.1"/>
    </source>
</evidence>
<feature type="compositionally biased region" description="Low complexity" evidence="1">
    <location>
        <begin position="171"/>
        <end position="203"/>
    </location>
</feature>
<protein>
    <submittedName>
        <fullName evidence="2">Uncharacterized protein</fullName>
    </submittedName>
</protein>
<dbReference type="EMBL" id="JARXVC010000018">
    <property type="protein sequence ID" value="MDH6284139.1"/>
    <property type="molecule type" value="Genomic_DNA"/>
</dbReference>
<proteinExistence type="predicted"/>
<gene>
    <name evidence="2" type="ORF">M2280_005391</name>
</gene>
<name>A0ABT6MLB2_9NOCA</name>
<feature type="compositionally biased region" description="Low complexity" evidence="1">
    <location>
        <begin position="133"/>
        <end position="155"/>
    </location>
</feature>